<feature type="transmembrane region" description="Helical" evidence="6">
    <location>
        <begin position="216"/>
        <end position="236"/>
    </location>
</feature>
<evidence type="ECO:0000256" key="5">
    <source>
        <dbReference type="ARBA" id="ARBA00023136"/>
    </source>
</evidence>
<dbReference type="PANTHER" id="PTHR23427:SF2">
    <property type="entry name" value="SURFEIT LOCUS PROTEIN 1"/>
    <property type="match status" value="1"/>
</dbReference>
<organism evidence="7 8">
    <name type="scientific">Azohydromonas lata</name>
    <dbReference type="NCBI Taxonomy" id="45677"/>
    <lineage>
        <taxon>Bacteria</taxon>
        <taxon>Pseudomonadati</taxon>
        <taxon>Pseudomonadota</taxon>
        <taxon>Betaproteobacteria</taxon>
        <taxon>Burkholderiales</taxon>
        <taxon>Sphaerotilaceae</taxon>
        <taxon>Azohydromonas</taxon>
    </lineage>
</organism>
<reference evidence="7 8" key="1">
    <citation type="submission" date="2023-11" db="EMBL/GenBank/DDBJ databases">
        <title>Draft genome of Azohydromonas lata strain H1 (DSM1123), a polyhydroxyalkanoate producer.</title>
        <authorList>
            <person name="Traversa D."/>
            <person name="D'Addabbo P."/>
            <person name="Pazzani C."/>
            <person name="Manzari C."/>
            <person name="Chiara M."/>
            <person name="Scrascia M."/>
        </authorList>
    </citation>
    <scope>NUCLEOTIDE SEQUENCE [LARGE SCALE GENOMIC DNA]</scope>
    <source>
        <strain evidence="7 8">H1</strain>
    </source>
</reference>
<dbReference type="PROSITE" id="PS50895">
    <property type="entry name" value="SURF1"/>
    <property type="match status" value="1"/>
</dbReference>
<dbReference type="RefSeq" id="WP_322465021.1">
    <property type="nucleotide sequence ID" value="NZ_JAXOJX010000009.1"/>
</dbReference>
<sequence>MLSLRARRTMVALAAVLGTSLTARLGWWQLDRAAQKESLQQAVDAHAALPPLPAPGLARTPQQAEQQLHRRVIVQGRWLAERTVFLDNRQMDARPGFFVLTPLQLDDGSAVLVQRGWVPRDMQERTRLPAIPTPAQPVAITARIEGSPARLYEFTPQGSETGPIRQNLALDAFAHETHLSLRPLTLLQLDDAAAPVADDGLRRHWPLPAVDVHKHYGYAVQWFSLAALITGLYVWFQLLRPRRRAA</sequence>
<evidence type="ECO:0000256" key="4">
    <source>
        <dbReference type="ARBA" id="ARBA00022989"/>
    </source>
</evidence>
<comment type="similarity">
    <text evidence="2 6">Belongs to the SURF1 family.</text>
</comment>
<accession>A0ABU5ID90</accession>
<evidence type="ECO:0000256" key="2">
    <source>
        <dbReference type="ARBA" id="ARBA00007165"/>
    </source>
</evidence>
<comment type="caution">
    <text evidence="7">The sequence shown here is derived from an EMBL/GenBank/DDBJ whole genome shotgun (WGS) entry which is preliminary data.</text>
</comment>
<comment type="subcellular location">
    <subcellularLocation>
        <location evidence="6">Cell membrane</location>
        <topology evidence="6">Multi-pass membrane protein</topology>
    </subcellularLocation>
    <subcellularLocation>
        <location evidence="1">Membrane</location>
    </subcellularLocation>
</comment>
<keyword evidence="8" id="KW-1185">Reference proteome</keyword>
<protein>
    <recommendedName>
        <fullName evidence="6">SURF1-like protein</fullName>
    </recommendedName>
</protein>
<evidence type="ECO:0000256" key="3">
    <source>
        <dbReference type="ARBA" id="ARBA00022692"/>
    </source>
</evidence>
<evidence type="ECO:0000313" key="7">
    <source>
        <dbReference type="EMBL" id="MDZ5456485.1"/>
    </source>
</evidence>
<keyword evidence="5 6" id="KW-0472">Membrane</keyword>
<dbReference type="EMBL" id="JAXOJX010000009">
    <property type="protein sequence ID" value="MDZ5456485.1"/>
    <property type="molecule type" value="Genomic_DNA"/>
</dbReference>
<dbReference type="InterPro" id="IPR045214">
    <property type="entry name" value="Surf1/Surf4"/>
</dbReference>
<evidence type="ECO:0000313" key="8">
    <source>
        <dbReference type="Proteomes" id="UP001293718"/>
    </source>
</evidence>
<name>A0ABU5ID90_9BURK</name>
<dbReference type="Proteomes" id="UP001293718">
    <property type="component" value="Unassembled WGS sequence"/>
</dbReference>
<keyword evidence="3 6" id="KW-0812">Transmembrane</keyword>
<proteinExistence type="inferred from homology"/>
<dbReference type="Pfam" id="PF02104">
    <property type="entry name" value="SURF1"/>
    <property type="match status" value="1"/>
</dbReference>
<comment type="caution">
    <text evidence="6">Lacks conserved residue(s) required for the propagation of feature annotation.</text>
</comment>
<dbReference type="CDD" id="cd06662">
    <property type="entry name" value="SURF1"/>
    <property type="match status" value="1"/>
</dbReference>
<keyword evidence="4 6" id="KW-1133">Transmembrane helix</keyword>
<evidence type="ECO:0000256" key="6">
    <source>
        <dbReference type="RuleBase" id="RU363076"/>
    </source>
</evidence>
<dbReference type="InterPro" id="IPR002994">
    <property type="entry name" value="Surf1/Shy1"/>
</dbReference>
<dbReference type="PANTHER" id="PTHR23427">
    <property type="entry name" value="SURFEIT LOCUS PROTEIN"/>
    <property type="match status" value="1"/>
</dbReference>
<keyword evidence="6" id="KW-1003">Cell membrane</keyword>
<gene>
    <name evidence="7" type="ORF">SM757_07845</name>
</gene>
<evidence type="ECO:0000256" key="1">
    <source>
        <dbReference type="ARBA" id="ARBA00004370"/>
    </source>
</evidence>